<dbReference type="SUPFAM" id="SSF51445">
    <property type="entry name" value="(Trans)glycosidases"/>
    <property type="match status" value="1"/>
</dbReference>
<feature type="signal peptide" evidence="4">
    <location>
        <begin position="1"/>
        <end position="32"/>
    </location>
</feature>
<evidence type="ECO:0000313" key="7">
    <source>
        <dbReference type="Proteomes" id="UP000199477"/>
    </source>
</evidence>
<dbReference type="GO" id="GO:0009044">
    <property type="term" value="F:xylan 1,4-beta-xylosidase activity"/>
    <property type="evidence" value="ECO:0007669"/>
    <property type="project" value="InterPro"/>
</dbReference>
<dbReference type="Pfam" id="PF14310">
    <property type="entry name" value="Fn3-like"/>
    <property type="match status" value="1"/>
</dbReference>
<dbReference type="SUPFAM" id="SSF56988">
    <property type="entry name" value="Anthrax protective antigen"/>
    <property type="match status" value="1"/>
</dbReference>
<dbReference type="InterPro" id="IPR036881">
    <property type="entry name" value="Glyco_hydro_3_C_sf"/>
</dbReference>
<gene>
    <name evidence="6" type="ORF">SAMN02799615_04011</name>
</gene>
<keyword evidence="2 4" id="KW-0732">Signal</keyword>
<feature type="chain" id="PRO_5011704486" evidence="4">
    <location>
        <begin position="33"/>
        <end position="874"/>
    </location>
</feature>
<organism evidence="6 7">
    <name type="scientific">Dyella marensis</name>
    <dbReference type="NCBI Taxonomy" id="500610"/>
    <lineage>
        <taxon>Bacteria</taxon>
        <taxon>Pseudomonadati</taxon>
        <taxon>Pseudomonadota</taxon>
        <taxon>Gammaproteobacteria</taxon>
        <taxon>Lysobacterales</taxon>
        <taxon>Rhodanobacteraceae</taxon>
        <taxon>Dyella</taxon>
    </lineage>
</organism>
<keyword evidence="7" id="KW-1185">Reference proteome</keyword>
<evidence type="ECO:0000259" key="5">
    <source>
        <dbReference type="PROSITE" id="PS51820"/>
    </source>
</evidence>
<feature type="domain" description="PA14" evidence="5">
    <location>
        <begin position="459"/>
        <end position="608"/>
    </location>
</feature>
<dbReference type="GO" id="GO:0031222">
    <property type="term" value="P:arabinan catabolic process"/>
    <property type="evidence" value="ECO:0007669"/>
    <property type="project" value="TreeGrafter"/>
</dbReference>
<dbReference type="InterPro" id="IPR001764">
    <property type="entry name" value="Glyco_hydro_3_N"/>
</dbReference>
<proteinExistence type="inferred from homology"/>
<dbReference type="Proteomes" id="UP000199477">
    <property type="component" value="Unassembled WGS sequence"/>
</dbReference>
<dbReference type="Gene3D" id="2.60.40.10">
    <property type="entry name" value="Immunoglobulins"/>
    <property type="match status" value="1"/>
</dbReference>
<dbReference type="AlphaFoldDB" id="A0A1I2JGQ0"/>
<dbReference type="Gene3D" id="3.20.20.300">
    <property type="entry name" value="Glycoside hydrolase, family 3, N-terminal domain"/>
    <property type="match status" value="1"/>
</dbReference>
<dbReference type="Pfam" id="PF01915">
    <property type="entry name" value="Glyco_hydro_3_C"/>
    <property type="match status" value="1"/>
</dbReference>
<dbReference type="InterPro" id="IPR026891">
    <property type="entry name" value="Fn3-like"/>
</dbReference>
<reference evidence="7" key="1">
    <citation type="submission" date="2016-10" db="EMBL/GenBank/DDBJ databases">
        <authorList>
            <person name="Varghese N."/>
            <person name="Submissions S."/>
        </authorList>
    </citation>
    <scope>NUCLEOTIDE SEQUENCE [LARGE SCALE GENOMIC DNA]</scope>
    <source>
        <strain evidence="7">UNC178MFTsu3.1</strain>
    </source>
</reference>
<dbReference type="PANTHER" id="PTHR42721">
    <property type="entry name" value="SUGAR HYDROLASE-RELATED"/>
    <property type="match status" value="1"/>
</dbReference>
<evidence type="ECO:0000256" key="3">
    <source>
        <dbReference type="ARBA" id="ARBA00022801"/>
    </source>
</evidence>
<name>A0A1I2JGQ0_9GAMM</name>
<evidence type="ECO:0000313" key="6">
    <source>
        <dbReference type="EMBL" id="SFF53160.1"/>
    </source>
</evidence>
<comment type="similarity">
    <text evidence="1">Belongs to the glycosyl hydrolase 3 family.</text>
</comment>
<dbReference type="InterPro" id="IPR013783">
    <property type="entry name" value="Ig-like_fold"/>
</dbReference>
<dbReference type="SUPFAM" id="SSF52279">
    <property type="entry name" value="Beta-D-glucan exohydrolase, C-terminal domain"/>
    <property type="match status" value="1"/>
</dbReference>
<dbReference type="PRINTS" id="PR00133">
    <property type="entry name" value="GLHYDRLASE3"/>
</dbReference>
<dbReference type="SMART" id="SM01217">
    <property type="entry name" value="Fn3_like"/>
    <property type="match status" value="1"/>
</dbReference>
<dbReference type="EMBL" id="FONH01000025">
    <property type="protein sequence ID" value="SFF53160.1"/>
    <property type="molecule type" value="Genomic_DNA"/>
</dbReference>
<dbReference type="PROSITE" id="PS51820">
    <property type="entry name" value="PA14"/>
    <property type="match status" value="1"/>
</dbReference>
<dbReference type="Pfam" id="PF00933">
    <property type="entry name" value="Glyco_hydro_3"/>
    <property type="match status" value="1"/>
</dbReference>
<sequence length="874" mass="94047">MKPSSRSRVRPLRFRRLAALALGLACAGHAVAMDAAQAERRAAELVARMTLEEKIAQLQSSAPAIPRLGVPAYDWWSEGLHGTARAGYATVFPQAIGLAASWNAALLHEVGEVVSTEARAKYNLAGRGDHPRYHGLSIWSPNINIFRDPRWGRGQETYGEDPFLTGTLATRFVRGIQGDDPAELKAAATPKHFAVHSGPEKGRHGFDSHTPPHDLEDTYLPAFRMAVTEGQAASVMCAYNALEGTPACASPLLLQERLRRDWRFAGYVVSDCDAVDDMTQFHHYKPDNAGSSAAAVAAGTDLDCGIAYAALGEAVRKGQVSEAVLDQAARRLFAARYRMGMLDEPNGPYATLGAADINSPAHRALALRAARESIVLLKNEGGALPLKQDTRIAVIGPNADALNILEANYHGTAVDPVTPLAGLRKQFGAARVSYAQGATLAQGVSVPVPASALRTGGKDAGPGLRGEYFDHADFNGKPRLVRTDHRIDFDWDEVPPAKGFAAANYAVRWTGDLLPPGAGDYNLNVHIDRCFDCKGHDPVRLYVDGKLVLDDHGKDYDLNVPLHFADTRPRPLKLELRHSGEDQGIRLQWNAPADAQLREAKEAVAKADVVVAVVGLSPDVEGEELQVSVPGFSGGDRTDLALPATQQKLLEAAKASGKPLVVVLTSGSAVALNWAKQHADAIVAAWYPGEEGGTAIADVLAGNYNPAGRLPVTFYASADDLPKFDDYRMEGRTYRYFRGTPLFAFGEGLSYTRFAYEAPTLSSKTLKAGDKLGVDVRVRNAGERDGDEVVQVYLSSSEEGAPRHSLVGFRRVAFKAGESKLVHFEIDPRQLSVVNLKGERKVAPGKYVLFAGGQQPAGNTGTEFLIEGSLALPR</sequence>
<dbReference type="GO" id="GO:0045493">
    <property type="term" value="P:xylan catabolic process"/>
    <property type="evidence" value="ECO:0007669"/>
    <property type="project" value="InterPro"/>
</dbReference>
<evidence type="ECO:0000256" key="2">
    <source>
        <dbReference type="ARBA" id="ARBA00022729"/>
    </source>
</evidence>
<dbReference type="InterPro" id="IPR044993">
    <property type="entry name" value="BXL"/>
</dbReference>
<dbReference type="GO" id="GO:0046556">
    <property type="term" value="F:alpha-L-arabinofuranosidase activity"/>
    <property type="evidence" value="ECO:0007669"/>
    <property type="project" value="TreeGrafter"/>
</dbReference>
<keyword evidence="3" id="KW-0378">Hydrolase</keyword>
<dbReference type="InterPro" id="IPR037524">
    <property type="entry name" value="PA14/GLEYA"/>
</dbReference>
<dbReference type="SMART" id="SM00758">
    <property type="entry name" value="PA14"/>
    <property type="match status" value="1"/>
</dbReference>
<dbReference type="Pfam" id="PF07691">
    <property type="entry name" value="PA14"/>
    <property type="match status" value="1"/>
</dbReference>
<protein>
    <submittedName>
        <fullName evidence="6">Beta-glucosidase</fullName>
    </submittedName>
</protein>
<dbReference type="PANTHER" id="PTHR42721:SF3">
    <property type="entry name" value="BETA-D-XYLOSIDASE 5-RELATED"/>
    <property type="match status" value="1"/>
</dbReference>
<dbReference type="InterPro" id="IPR036962">
    <property type="entry name" value="Glyco_hydro_3_N_sf"/>
</dbReference>
<dbReference type="InterPro" id="IPR011658">
    <property type="entry name" value="PA14_dom"/>
</dbReference>
<evidence type="ECO:0000256" key="1">
    <source>
        <dbReference type="ARBA" id="ARBA00005336"/>
    </source>
</evidence>
<dbReference type="Gene3D" id="3.40.50.1700">
    <property type="entry name" value="Glycoside hydrolase family 3 C-terminal domain"/>
    <property type="match status" value="2"/>
</dbReference>
<accession>A0A1I2JGQ0</accession>
<dbReference type="STRING" id="500610.SAMN02799615_04011"/>
<evidence type="ECO:0000256" key="4">
    <source>
        <dbReference type="SAM" id="SignalP"/>
    </source>
</evidence>
<dbReference type="InterPro" id="IPR002772">
    <property type="entry name" value="Glyco_hydro_3_C"/>
</dbReference>
<dbReference type="InterPro" id="IPR017853">
    <property type="entry name" value="GH"/>
</dbReference>